<organism evidence="1 2">
    <name type="scientific">Escherichia coli</name>
    <dbReference type="NCBI Taxonomy" id="562"/>
    <lineage>
        <taxon>Bacteria</taxon>
        <taxon>Pseudomonadati</taxon>
        <taxon>Pseudomonadota</taxon>
        <taxon>Gammaproteobacteria</taxon>
        <taxon>Enterobacterales</taxon>
        <taxon>Enterobacteriaceae</taxon>
        <taxon>Escherichia</taxon>
    </lineage>
</organism>
<proteinExistence type="predicted"/>
<dbReference type="Proteomes" id="UP000471490">
    <property type="component" value="Unassembled WGS sequence"/>
</dbReference>
<evidence type="ECO:0000313" key="1">
    <source>
        <dbReference type="EMBL" id="NDR95259.1"/>
    </source>
</evidence>
<comment type="caution">
    <text evidence="1">The sequence shown here is derived from an EMBL/GenBank/DDBJ whole genome shotgun (WGS) entry which is preliminary data.</text>
</comment>
<accession>A0A6N9SGW0</accession>
<sequence length="68" mass="7775">MAWINNYAWFGRKAQMHAATFLLGILANQYAADYAGWFVIAAMVVFGWARDTKPANQYWMAGNKKDIK</sequence>
<dbReference type="RefSeq" id="WP_050491761.1">
    <property type="nucleotide sequence ID" value="NZ_JAJGXX010000256.1"/>
</dbReference>
<dbReference type="AlphaFoldDB" id="A0A6N9SGW0"/>
<name>A0A6N9SGW0_ECOLX</name>
<evidence type="ECO:0000313" key="2">
    <source>
        <dbReference type="Proteomes" id="UP000471490"/>
    </source>
</evidence>
<dbReference type="EMBL" id="VLTB01000496">
    <property type="protein sequence ID" value="NDR95259.1"/>
    <property type="molecule type" value="Genomic_DNA"/>
</dbReference>
<gene>
    <name evidence="1" type="ORF">FPI65_29415</name>
</gene>
<reference evidence="1 2" key="1">
    <citation type="journal article" date="2020" name="Int. J. Nanomedicine">
        <title>Consequences Of Long-Term Bacteria's Exposure To Silver Nanoformulations With Different PhysicoChemical Properties.</title>
        <authorList>
            <person name="Kedziora A."/>
            <person name="Wernecki M."/>
            <person name="Korzekwa K."/>
            <person name="Speruda M."/>
            <person name="Gerasymchuk Y."/>
            <person name="Lukowiak A."/>
            <person name="Bugla-Ploskonska G."/>
        </authorList>
    </citation>
    <scope>NUCLEOTIDE SEQUENCE [LARGE SCALE GENOMIC DNA]</scope>
    <source>
        <strain evidence="1 2">ATCC 11230</strain>
    </source>
</reference>
<protein>
    <submittedName>
        <fullName evidence="1">Uncharacterized protein</fullName>
    </submittedName>
</protein>